<evidence type="ECO:0000313" key="4">
    <source>
        <dbReference type="EMBL" id="PKR77905.1"/>
    </source>
</evidence>
<dbReference type="InterPro" id="IPR005754">
    <property type="entry name" value="Sortase"/>
</dbReference>
<feature type="active site" description="Proton donor/acceptor" evidence="2">
    <location>
        <position position="147"/>
    </location>
</feature>
<keyword evidence="3" id="KW-1133">Transmembrane helix</keyword>
<dbReference type="CDD" id="cd05827">
    <property type="entry name" value="Sortase_C"/>
    <property type="match status" value="1"/>
</dbReference>
<proteinExistence type="predicted"/>
<dbReference type="AlphaFoldDB" id="A0A2I0QU73"/>
<feature type="transmembrane region" description="Helical" evidence="3">
    <location>
        <begin position="254"/>
        <end position="274"/>
    </location>
</feature>
<dbReference type="SUPFAM" id="SSF63817">
    <property type="entry name" value="Sortase"/>
    <property type="match status" value="1"/>
</dbReference>
<sequence length="284" mass="32751">MKFKMVLSLIFIIGLGVFFYPIIGNWLATQSHYEIIENDEKVIESLDENIINEERIQAEEYNREVGSLSDPILDPFAEDYEEENYQSYFSVLNLGESMGSLEIPEIDVKLPIYHGASDEVLQRGVGHLSNTSLPVGGEGNHSVLTGHRGLPSAKLFRELDELEMEDKFFIKTLGETLAYQIDDIQIVEPHEVDWLIYEKDQDYVTLITCDPYMLNTHRLLVRGHRIPHDPMVNDEEWVMEAPEGLSQIEEENDYFWYVMGGTFVVGSVGSVYFYRRRIRKNVGE</sequence>
<evidence type="ECO:0000256" key="2">
    <source>
        <dbReference type="PIRSR" id="PIRSR605754-1"/>
    </source>
</evidence>
<name>A0A2I0QU73_9BACI</name>
<keyword evidence="3" id="KW-0472">Membrane</keyword>
<dbReference type="NCBIfam" id="NF033745">
    <property type="entry name" value="class_C_sortase"/>
    <property type="match status" value="1"/>
</dbReference>
<dbReference type="OrthoDB" id="154054at2"/>
<protein>
    <submittedName>
        <fullName evidence="4">Class C sortase</fullName>
    </submittedName>
</protein>
<dbReference type="InterPro" id="IPR042002">
    <property type="entry name" value="Sortase_C"/>
</dbReference>
<accession>A0A2I0QU73</accession>
<reference evidence="4 5" key="1">
    <citation type="submission" date="2017-06" db="EMBL/GenBank/DDBJ databases">
        <title>the draft geome sequence of Illustriluteabacillus marina B3227.</title>
        <authorList>
            <person name="He R.-H."/>
            <person name="Du Z.-J."/>
        </authorList>
    </citation>
    <scope>NUCLEOTIDE SEQUENCE [LARGE SCALE GENOMIC DNA]</scope>
    <source>
        <strain evidence="4 5">B3227</strain>
    </source>
</reference>
<keyword evidence="3" id="KW-0812">Transmembrane</keyword>
<evidence type="ECO:0000256" key="3">
    <source>
        <dbReference type="SAM" id="Phobius"/>
    </source>
</evidence>
<gene>
    <name evidence="4" type="ORF">CEY16_08235</name>
</gene>
<feature type="active site" description="Acyl-thioester intermediate" evidence="2">
    <location>
        <position position="209"/>
    </location>
</feature>
<organism evidence="4 5">
    <name type="scientific">Halalkalibacillus sediminis</name>
    <dbReference type="NCBI Taxonomy" id="2018042"/>
    <lineage>
        <taxon>Bacteria</taxon>
        <taxon>Bacillati</taxon>
        <taxon>Bacillota</taxon>
        <taxon>Bacilli</taxon>
        <taxon>Bacillales</taxon>
        <taxon>Bacillaceae</taxon>
        <taxon>Halalkalibacillus</taxon>
    </lineage>
</organism>
<evidence type="ECO:0000256" key="1">
    <source>
        <dbReference type="ARBA" id="ARBA00022801"/>
    </source>
</evidence>
<dbReference type="NCBIfam" id="TIGR01076">
    <property type="entry name" value="sortase_fam"/>
    <property type="match status" value="1"/>
</dbReference>
<keyword evidence="5" id="KW-1185">Reference proteome</keyword>
<dbReference type="EMBL" id="PJNH01000002">
    <property type="protein sequence ID" value="PKR77905.1"/>
    <property type="molecule type" value="Genomic_DNA"/>
</dbReference>
<dbReference type="Gene3D" id="2.40.260.10">
    <property type="entry name" value="Sortase"/>
    <property type="match status" value="1"/>
</dbReference>
<evidence type="ECO:0000313" key="5">
    <source>
        <dbReference type="Proteomes" id="UP000243524"/>
    </source>
</evidence>
<dbReference type="Pfam" id="PF04203">
    <property type="entry name" value="Sortase"/>
    <property type="match status" value="1"/>
</dbReference>
<dbReference type="InterPro" id="IPR023365">
    <property type="entry name" value="Sortase_dom-sf"/>
</dbReference>
<comment type="caution">
    <text evidence="4">The sequence shown here is derived from an EMBL/GenBank/DDBJ whole genome shotgun (WGS) entry which is preliminary data.</text>
</comment>
<dbReference type="Proteomes" id="UP000243524">
    <property type="component" value="Unassembled WGS sequence"/>
</dbReference>
<dbReference type="GO" id="GO:0016787">
    <property type="term" value="F:hydrolase activity"/>
    <property type="evidence" value="ECO:0007669"/>
    <property type="project" value="UniProtKB-KW"/>
</dbReference>
<dbReference type="RefSeq" id="WP_101331513.1">
    <property type="nucleotide sequence ID" value="NZ_PJNH01000002.1"/>
</dbReference>
<keyword evidence="1" id="KW-0378">Hydrolase</keyword>